<name>A0A1E5Q5P0_9PROT</name>
<dbReference type="InterPro" id="IPR004607">
    <property type="entry name" value="GART"/>
</dbReference>
<dbReference type="PANTHER" id="PTHR43369:SF2">
    <property type="entry name" value="PHOSPHORIBOSYLGLYCINAMIDE FORMYLTRANSFERASE"/>
    <property type="match status" value="1"/>
</dbReference>
<dbReference type="FunFam" id="3.40.50.170:FF:000007">
    <property type="entry name" value="Phosphoribosylglycinamide formyltransferase"/>
    <property type="match status" value="1"/>
</dbReference>
<feature type="binding site" evidence="4">
    <location>
        <begin position="89"/>
        <end position="92"/>
    </location>
    <ligand>
        <name>(6R)-10-formyltetrahydrofolate</name>
        <dbReference type="ChEBI" id="CHEBI:195366"/>
    </ligand>
</feature>
<dbReference type="GO" id="GO:0004644">
    <property type="term" value="F:phosphoribosylglycinamide formyltransferase activity"/>
    <property type="evidence" value="ECO:0007669"/>
    <property type="project" value="UniProtKB-UniRule"/>
</dbReference>
<feature type="active site" description="Proton donor" evidence="4">
    <location>
        <position position="108"/>
    </location>
</feature>
<comment type="catalytic activity">
    <reaction evidence="4">
        <text>N(1)-(5-phospho-beta-D-ribosyl)glycinamide + (6R)-10-formyltetrahydrofolate = N(2)-formyl-N(1)-(5-phospho-beta-D-ribosyl)glycinamide + (6S)-5,6,7,8-tetrahydrofolate + H(+)</text>
        <dbReference type="Rhea" id="RHEA:15053"/>
        <dbReference type="ChEBI" id="CHEBI:15378"/>
        <dbReference type="ChEBI" id="CHEBI:57453"/>
        <dbReference type="ChEBI" id="CHEBI:143788"/>
        <dbReference type="ChEBI" id="CHEBI:147286"/>
        <dbReference type="ChEBI" id="CHEBI:195366"/>
        <dbReference type="EC" id="2.1.2.2"/>
    </reaction>
</comment>
<keyword evidence="7" id="KW-1185">Reference proteome</keyword>
<dbReference type="NCBIfam" id="TIGR00639">
    <property type="entry name" value="PurN"/>
    <property type="match status" value="1"/>
</dbReference>
<evidence type="ECO:0000256" key="3">
    <source>
        <dbReference type="ARBA" id="ARBA00022755"/>
    </source>
</evidence>
<dbReference type="AlphaFoldDB" id="A0A1E5Q5P0"/>
<evidence type="ECO:0000313" key="7">
    <source>
        <dbReference type="Proteomes" id="UP000095347"/>
    </source>
</evidence>
<dbReference type="Proteomes" id="UP000095347">
    <property type="component" value="Unassembled WGS sequence"/>
</dbReference>
<evidence type="ECO:0000256" key="1">
    <source>
        <dbReference type="ARBA" id="ARBA00005054"/>
    </source>
</evidence>
<evidence type="ECO:0000259" key="5">
    <source>
        <dbReference type="Pfam" id="PF00551"/>
    </source>
</evidence>
<dbReference type="EC" id="2.1.2.2" evidence="4"/>
<comment type="pathway">
    <text evidence="1 4">Purine metabolism; IMP biosynthesis via de novo pathway; N(2)-formyl-N(1)-(5-phospho-D-ribosyl)glycinamide from N(1)-(5-phospho-D-ribosyl)glycinamide (10-formyl THF route): step 1/1.</text>
</comment>
<organism evidence="6 7">
    <name type="scientific">Magnetovibrio blakemorei</name>
    <dbReference type="NCBI Taxonomy" id="28181"/>
    <lineage>
        <taxon>Bacteria</taxon>
        <taxon>Pseudomonadati</taxon>
        <taxon>Pseudomonadota</taxon>
        <taxon>Alphaproteobacteria</taxon>
        <taxon>Rhodospirillales</taxon>
        <taxon>Magnetovibrionaceae</taxon>
        <taxon>Magnetovibrio</taxon>
    </lineage>
</organism>
<dbReference type="Gene3D" id="3.40.50.170">
    <property type="entry name" value="Formyl transferase, N-terminal domain"/>
    <property type="match status" value="1"/>
</dbReference>
<feature type="binding site" evidence="4">
    <location>
        <position position="64"/>
    </location>
    <ligand>
        <name>(6R)-10-formyltetrahydrofolate</name>
        <dbReference type="ChEBI" id="CHEBI:195366"/>
    </ligand>
</feature>
<feature type="binding site" evidence="4">
    <location>
        <position position="106"/>
    </location>
    <ligand>
        <name>(6R)-10-formyltetrahydrofolate</name>
        <dbReference type="ChEBI" id="CHEBI:195366"/>
    </ligand>
</feature>
<dbReference type="CDD" id="cd08645">
    <property type="entry name" value="FMT_core_GART"/>
    <property type="match status" value="1"/>
</dbReference>
<gene>
    <name evidence="4" type="primary">purN</name>
    <name evidence="6" type="ORF">BEN30_14110</name>
</gene>
<dbReference type="PANTHER" id="PTHR43369">
    <property type="entry name" value="PHOSPHORIBOSYLGLYCINAMIDE FORMYLTRANSFERASE"/>
    <property type="match status" value="1"/>
</dbReference>
<feature type="binding site" evidence="4">
    <location>
        <begin position="11"/>
        <end position="13"/>
    </location>
    <ligand>
        <name>N(1)-(5-phospho-beta-D-ribosyl)glycinamide</name>
        <dbReference type="ChEBI" id="CHEBI:143788"/>
    </ligand>
</feature>
<keyword evidence="2 4" id="KW-0808">Transferase</keyword>
<proteinExistence type="inferred from homology"/>
<evidence type="ECO:0000256" key="4">
    <source>
        <dbReference type="HAMAP-Rule" id="MF_01930"/>
    </source>
</evidence>
<feature type="domain" description="Formyl transferase N-terminal" evidence="5">
    <location>
        <begin position="1"/>
        <end position="181"/>
    </location>
</feature>
<dbReference type="GO" id="GO:0005829">
    <property type="term" value="C:cytosol"/>
    <property type="evidence" value="ECO:0007669"/>
    <property type="project" value="TreeGrafter"/>
</dbReference>
<evidence type="ECO:0000313" key="6">
    <source>
        <dbReference type="EMBL" id="OEJ65583.1"/>
    </source>
</evidence>
<dbReference type="UniPathway" id="UPA00074">
    <property type="reaction ID" value="UER00126"/>
</dbReference>
<dbReference type="EMBL" id="MCGG01000048">
    <property type="protein sequence ID" value="OEJ65583.1"/>
    <property type="molecule type" value="Genomic_DNA"/>
</dbReference>
<dbReference type="GO" id="GO:0006189">
    <property type="term" value="P:'de novo' IMP biosynthetic process"/>
    <property type="evidence" value="ECO:0007669"/>
    <property type="project" value="UniProtKB-UniRule"/>
</dbReference>
<dbReference type="OrthoDB" id="9806170at2"/>
<evidence type="ECO:0000256" key="2">
    <source>
        <dbReference type="ARBA" id="ARBA00022679"/>
    </source>
</evidence>
<dbReference type="SUPFAM" id="SSF53328">
    <property type="entry name" value="Formyltransferase"/>
    <property type="match status" value="1"/>
</dbReference>
<dbReference type="Pfam" id="PF00551">
    <property type="entry name" value="Formyl_trans_N"/>
    <property type="match status" value="1"/>
</dbReference>
<dbReference type="STRING" id="28181.BEN30_14110"/>
<dbReference type="InterPro" id="IPR002376">
    <property type="entry name" value="Formyl_transf_N"/>
</dbReference>
<dbReference type="HAMAP" id="MF_01930">
    <property type="entry name" value="PurN"/>
    <property type="match status" value="1"/>
</dbReference>
<accession>A0A1E5Q5P0</accession>
<keyword evidence="3 4" id="KW-0658">Purine biosynthesis</keyword>
<protein>
    <recommendedName>
        <fullName evidence="4">Phosphoribosylglycinamide formyltransferase</fullName>
        <ecNumber evidence="4">2.1.2.2</ecNumber>
    </recommendedName>
    <alternativeName>
        <fullName evidence="4">5'-phosphoribosylglycinamide transformylase</fullName>
    </alternativeName>
    <alternativeName>
        <fullName evidence="4">GAR transformylase</fullName>
        <shortName evidence="4">GART</shortName>
    </alternativeName>
</protein>
<reference evidence="7" key="1">
    <citation type="submission" date="2016-07" db="EMBL/GenBank/DDBJ databases">
        <authorList>
            <person name="Florea S."/>
            <person name="Webb J.S."/>
            <person name="Jaromczyk J."/>
            <person name="Schardl C.L."/>
        </authorList>
    </citation>
    <scope>NUCLEOTIDE SEQUENCE [LARGE SCALE GENOMIC DNA]</scope>
    <source>
        <strain evidence="7">MV-1</strain>
    </source>
</reference>
<feature type="site" description="Raises pKa of active site His" evidence="4">
    <location>
        <position position="144"/>
    </location>
</feature>
<comment type="similarity">
    <text evidence="4">Belongs to the GART family.</text>
</comment>
<sequence>MKLAVLVSGRGSNLQALIDACKSEDYPAEIVLVLSNKADAYGLVRAQEAGIPTTVLSPKDFADRESFDAAMSDKIAETGAELVCLAGFMRLLSDGFVRTWRDRLINIHPSLLPSYKGLHVHERAIEDGARFSGCTVHFVRPAMDEGPIIAQAVVAVHPEDTADALAARILEQEHILYPRAVKLIAEGRIRVSAERVLIKDHTPPQGTLSNPSA</sequence>
<comment type="function">
    <text evidence="4">Catalyzes the transfer of a formyl group from 10-formyltetrahydrofolate to 5-phospho-ribosyl-glycinamide (GAR), producing 5-phospho-ribosyl-N-formylglycinamide (FGAR) and tetrahydrofolate.</text>
</comment>
<dbReference type="RefSeq" id="WP_069958712.1">
    <property type="nucleotide sequence ID" value="NZ_MCGG01000048.1"/>
</dbReference>
<comment type="caution">
    <text evidence="6">The sequence shown here is derived from an EMBL/GenBank/DDBJ whole genome shotgun (WGS) entry which is preliminary data.</text>
</comment>
<dbReference type="InterPro" id="IPR036477">
    <property type="entry name" value="Formyl_transf_N_sf"/>
</dbReference>